<dbReference type="Proteomes" id="UP001054837">
    <property type="component" value="Unassembled WGS sequence"/>
</dbReference>
<organism evidence="3 4">
    <name type="scientific">Caerostris darwini</name>
    <dbReference type="NCBI Taxonomy" id="1538125"/>
    <lineage>
        <taxon>Eukaryota</taxon>
        <taxon>Metazoa</taxon>
        <taxon>Ecdysozoa</taxon>
        <taxon>Arthropoda</taxon>
        <taxon>Chelicerata</taxon>
        <taxon>Arachnida</taxon>
        <taxon>Araneae</taxon>
        <taxon>Araneomorphae</taxon>
        <taxon>Entelegynae</taxon>
        <taxon>Araneoidea</taxon>
        <taxon>Araneidae</taxon>
        <taxon>Caerostris</taxon>
    </lineage>
</organism>
<comment type="caution">
    <text evidence="3">The sequence shown here is derived from an EMBL/GenBank/DDBJ whole genome shotgun (WGS) entry which is preliminary data.</text>
</comment>
<dbReference type="Pfam" id="PF01546">
    <property type="entry name" value="Peptidase_M20"/>
    <property type="match status" value="1"/>
</dbReference>
<dbReference type="GO" id="GO:0016805">
    <property type="term" value="F:dipeptidase activity"/>
    <property type="evidence" value="ECO:0007669"/>
    <property type="project" value="InterPro"/>
</dbReference>
<dbReference type="InterPro" id="IPR002933">
    <property type="entry name" value="Peptidase_M20"/>
</dbReference>
<evidence type="ECO:0000313" key="4">
    <source>
        <dbReference type="Proteomes" id="UP001054837"/>
    </source>
</evidence>
<dbReference type="InterPro" id="IPR052030">
    <property type="entry name" value="Peptidase_M20/M20A_hydrolases"/>
</dbReference>
<comment type="similarity">
    <text evidence="1">Belongs to the peptidase M20A family.</text>
</comment>
<dbReference type="CDD" id="cd05672">
    <property type="entry name" value="M20_ACY1L2-like"/>
    <property type="match status" value="1"/>
</dbReference>
<evidence type="ECO:0000313" key="3">
    <source>
        <dbReference type="EMBL" id="GIY25771.1"/>
    </source>
</evidence>
<dbReference type="InterPro" id="IPR011650">
    <property type="entry name" value="Peptidase_M20_dimer"/>
</dbReference>
<feature type="domain" description="Peptidase M20 dimerisation" evidence="2">
    <location>
        <begin position="175"/>
        <end position="265"/>
    </location>
</feature>
<dbReference type="FunFam" id="3.30.70.360:FF:000004">
    <property type="entry name" value="Peptidase M20 domain-containing protein 2"/>
    <property type="match status" value="1"/>
</dbReference>
<dbReference type="Gene3D" id="3.40.630.10">
    <property type="entry name" value="Zn peptidases"/>
    <property type="match status" value="1"/>
</dbReference>
<dbReference type="InterPro" id="IPR017439">
    <property type="entry name" value="Amidohydrolase"/>
</dbReference>
<dbReference type="InterPro" id="IPR017144">
    <property type="entry name" value="Xaa-Arg_dipeptidase"/>
</dbReference>
<dbReference type="NCBIfam" id="TIGR01891">
    <property type="entry name" value="amidohydrolases"/>
    <property type="match status" value="1"/>
</dbReference>
<keyword evidence="4" id="KW-1185">Reference proteome</keyword>
<dbReference type="AlphaFoldDB" id="A0AAV4RY09"/>
<dbReference type="SUPFAM" id="SSF55031">
    <property type="entry name" value="Bacterial exopeptidase dimerisation domain"/>
    <property type="match status" value="1"/>
</dbReference>
<dbReference type="PANTHER" id="PTHR30575:SF0">
    <property type="entry name" value="XAA-ARG DIPEPTIDASE"/>
    <property type="match status" value="1"/>
</dbReference>
<sequence>MSEEDFSAVCSTIEGEREFLNSVSQDIWCHPQLAYEEEHAHELLSGVLSNRGFQVQKGYVVPTAFRAEFQSKADGGPVIAVLLEYDALPEIGHACGHNLIAEAGLAASLAIKAVMEADPELVGKLVVLGTPAEEGAGGKVDLLRGGAFEGVDAAMMVHPCNYNTTSPPILCLREINVDFKGKEVHAAATPWKGRNALDAAVAAYVNISLLRQHMKPTDMVHAIITKGGLVPNVIPAESRLEIYVRAATRIELADLTERVLDCIRSGERAAGCTASIQCDMKGGNENLISNRVMAQLYDTYTKRLGIHPTDFSEEPELSSGSTDMGNVSHAVPSIQPMYNINTESLFHTTEFQVASGDPKAQDPTLNVAKAMATIALKLMRCPETLAKAKKEFEDAIAKGF</sequence>
<dbReference type="SUPFAM" id="SSF53187">
    <property type="entry name" value="Zn-dependent exopeptidases"/>
    <property type="match status" value="1"/>
</dbReference>
<dbReference type="Gene3D" id="3.30.70.360">
    <property type="match status" value="1"/>
</dbReference>
<accession>A0AAV4RY09</accession>
<dbReference type="EMBL" id="BPLQ01006848">
    <property type="protein sequence ID" value="GIY25771.1"/>
    <property type="molecule type" value="Genomic_DNA"/>
</dbReference>
<dbReference type="InterPro" id="IPR036264">
    <property type="entry name" value="Bact_exopeptidase_dim_dom"/>
</dbReference>
<protein>
    <recommendedName>
        <fullName evidence="1">Peptidase M20 domain-containing protein 2</fullName>
    </recommendedName>
</protein>
<dbReference type="Pfam" id="PF07687">
    <property type="entry name" value="M20_dimer"/>
    <property type="match status" value="1"/>
</dbReference>
<dbReference type="PANTHER" id="PTHR30575">
    <property type="entry name" value="PEPTIDASE M20"/>
    <property type="match status" value="1"/>
</dbReference>
<evidence type="ECO:0000259" key="2">
    <source>
        <dbReference type="Pfam" id="PF07687"/>
    </source>
</evidence>
<reference evidence="3 4" key="1">
    <citation type="submission" date="2021-06" db="EMBL/GenBank/DDBJ databases">
        <title>Caerostris darwini draft genome.</title>
        <authorList>
            <person name="Kono N."/>
            <person name="Arakawa K."/>
        </authorList>
    </citation>
    <scope>NUCLEOTIDE SEQUENCE [LARGE SCALE GENOMIC DNA]</scope>
</reference>
<proteinExistence type="inferred from homology"/>
<evidence type="ECO:0000256" key="1">
    <source>
        <dbReference type="PIRNR" id="PIRNR037226"/>
    </source>
</evidence>
<dbReference type="PIRSF" id="PIRSF037226">
    <property type="entry name" value="Amidohydrolase_ACY1L2_prd"/>
    <property type="match status" value="1"/>
</dbReference>
<gene>
    <name evidence="3" type="primary">Pm20d2</name>
    <name evidence="3" type="ORF">CDAR_458341</name>
</gene>
<name>A0AAV4RY09_9ARAC</name>